<dbReference type="Proteomes" id="UP000469452">
    <property type="component" value="Unassembled WGS sequence"/>
</dbReference>
<dbReference type="AlphaFoldDB" id="A0A6A5AZF6"/>
<organism evidence="1 2">
    <name type="scientific">Aphanomyces astaci</name>
    <name type="common">Crayfish plague agent</name>
    <dbReference type="NCBI Taxonomy" id="112090"/>
    <lineage>
        <taxon>Eukaryota</taxon>
        <taxon>Sar</taxon>
        <taxon>Stramenopiles</taxon>
        <taxon>Oomycota</taxon>
        <taxon>Saprolegniomycetes</taxon>
        <taxon>Saprolegniales</taxon>
        <taxon>Verrucalvaceae</taxon>
        <taxon>Aphanomyces</taxon>
    </lineage>
</organism>
<protein>
    <submittedName>
        <fullName evidence="1">Uncharacterized protein</fullName>
    </submittedName>
</protein>
<comment type="caution">
    <text evidence="1">The sequence shown here is derived from an EMBL/GenBank/DDBJ whole genome shotgun (WGS) entry which is preliminary data.</text>
</comment>
<reference evidence="1 2" key="1">
    <citation type="submission" date="2019-06" db="EMBL/GenBank/DDBJ databases">
        <title>Genomics analysis of Aphanomyces spp. identifies a new class of oomycete effector associated with host adaptation.</title>
        <authorList>
            <person name="Gaulin E."/>
        </authorList>
    </citation>
    <scope>NUCLEOTIDE SEQUENCE [LARGE SCALE GENOMIC DNA]</scope>
    <source>
        <strain evidence="1 2">E</strain>
    </source>
</reference>
<feature type="non-terminal residue" evidence="1">
    <location>
        <position position="92"/>
    </location>
</feature>
<evidence type="ECO:0000313" key="2">
    <source>
        <dbReference type="Proteomes" id="UP000469452"/>
    </source>
</evidence>
<proteinExistence type="predicted"/>
<name>A0A6A5AZF6_APHAT</name>
<sequence>MVAQQPQWLMGLRELLLALYAKGFSEVLTALPVVLLQCLQFDLIGWKQVDSFVDLCVAGLDDPEALVALPYLLCRTQPLGHVVTSPDVASRK</sequence>
<accession>A0A6A5AZF6</accession>
<gene>
    <name evidence="1" type="ORF">AaE_000311</name>
</gene>
<evidence type="ECO:0000313" key="1">
    <source>
        <dbReference type="EMBL" id="KAF0775989.1"/>
    </source>
</evidence>
<dbReference type="EMBL" id="VJMI01000605">
    <property type="protein sequence ID" value="KAF0775989.1"/>
    <property type="molecule type" value="Genomic_DNA"/>
</dbReference>